<dbReference type="PANTHER" id="PTHR44858">
    <property type="entry name" value="TETRATRICOPEPTIDE REPEAT PROTEIN 6"/>
    <property type="match status" value="1"/>
</dbReference>
<dbReference type="Pfam" id="PF13181">
    <property type="entry name" value="TPR_8"/>
    <property type="match status" value="1"/>
</dbReference>
<feature type="repeat" description="TPR" evidence="3">
    <location>
        <begin position="199"/>
        <end position="232"/>
    </location>
</feature>
<proteinExistence type="predicted"/>
<dbReference type="AlphaFoldDB" id="A0A445N2H9"/>
<dbReference type="Pfam" id="PF13414">
    <property type="entry name" value="TPR_11"/>
    <property type="match status" value="1"/>
</dbReference>
<name>A0A445N2H9_9BACT</name>
<evidence type="ECO:0000256" key="2">
    <source>
        <dbReference type="ARBA" id="ARBA00022803"/>
    </source>
</evidence>
<dbReference type="PROSITE" id="PS50005">
    <property type="entry name" value="TPR"/>
    <property type="match status" value="5"/>
</dbReference>
<dbReference type="PANTHER" id="PTHR44858:SF1">
    <property type="entry name" value="UDP-N-ACETYLGLUCOSAMINE--PEPTIDE N-ACETYLGLUCOSAMINYLTRANSFERASE SPINDLY-RELATED"/>
    <property type="match status" value="1"/>
</dbReference>
<feature type="repeat" description="TPR" evidence="3">
    <location>
        <begin position="64"/>
        <end position="97"/>
    </location>
</feature>
<dbReference type="GO" id="GO:0046813">
    <property type="term" value="P:receptor-mediated virion attachment to host cell"/>
    <property type="evidence" value="ECO:0007669"/>
    <property type="project" value="TreeGrafter"/>
</dbReference>
<dbReference type="SUPFAM" id="SSF48452">
    <property type="entry name" value="TPR-like"/>
    <property type="match status" value="1"/>
</dbReference>
<dbReference type="InterPro" id="IPR050498">
    <property type="entry name" value="Ycf3"/>
</dbReference>
<organism evidence="4">
    <name type="scientific">uncultured Desulfobacterium sp</name>
    <dbReference type="NCBI Taxonomy" id="201089"/>
    <lineage>
        <taxon>Bacteria</taxon>
        <taxon>Pseudomonadati</taxon>
        <taxon>Thermodesulfobacteriota</taxon>
        <taxon>Desulfobacteria</taxon>
        <taxon>Desulfobacterales</taxon>
        <taxon>Desulfobacteriaceae</taxon>
        <taxon>Desulfobacterium</taxon>
        <taxon>environmental samples</taxon>
    </lineage>
</organism>
<reference evidence="4" key="1">
    <citation type="submission" date="2018-01" db="EMBL/GenBank/DDBJ databases">
        <authorList>
            <person name="Regsiter A."/>
            <person name="William W."/>
        </authorList>
    </citation>
    <scope>NUCLEOTIDE SEQUENCE</scope>
    <source>
        <strain evidence="4">TRIP AH-1</strain>
    </source>
</reference>
<dbReference type="Pfam" id="PF13432">
    <property type="entry name" value="TPR_16"/>
    <property type="match status" value="1"/>
</dbReference>
<dbReference type="Gene3D" id="1.25.40.10">
    <property type="entry name" value="Tetratricopeptide repeat domain"/>
    <property type="match status" value="2"/>
</dbReference>
<dbReference type="GO" id="GO:0009279">
    <property type="term" value="C:cell outer membrane"/>
    <property type="evidence" value="ECO:0007669"/>
    <property type="project" value="TreeGrafter"/>
</dbReference>
<gene>
    <name evidence="4" type="ORF">PITCH_A780037</name>
</gene>
<keyword evidence="2 3" id="KW-0802">TPR repeat</keyword>
<evidence type="ECO:0000256" key="3">
    <source>
        <dbReference type="PROSITE-ProRule" id="PRU00339"/>
    </source>
</evidence>
<keyword evidence="1" id="KW-0677">Repeat</keyword>
<evidence type="ECO:0000313" key="4">
    <source>
        <dbReference type="EMBL" id="SPD75907.1"/>
    </source>
</evidence>
<dbReference type="InterPro" id="IPR011990">
    <property type="entry name" value="TPR-like_helical_dom_sf"/>
</dbReference>
<protein>
    <submittedName>
        <fullName evidence="4">Putative Tetratricopeptide TPR_1 repeat-containing protein</fullName>
    </submittedName>
</protein>
<accession>A0A445N2H9</accession>
<feature type="repeat" description="TPR" evidence="3">
    <location>
        <begin position="27"/>
        <end position="60"/>
    </location>
</feature>
<sequence length="395" mass="43954">MDTMFSALSDALMSSTYTTQASLDGLSQNALSHGIELYMNGDYQGAVKEFRRSIGLSPNSDYSVDAGNYLANAYLQLDDVEKAISTYQKSIRLNPLRDDIHVSLGNLYFGLNRFEDAEQEYKEAARIYPDANNCFSLGQAYLYGGKLNEAETTFGKVKSIAPGSAMGDYGLGQTYSKQGRYEKAIEHFQQAIQKKDDLYDAYVEMGYAYADMGKYDEANEIKKLLNEKDPSRGLTLGIYMYQVKKPGFSLAYYPEAFGSYPARTPLSFLNSYLKTANASKTLNIEIVFDKEMDRASVENLANWQITRQYGSGPGETYNFGLPLPSTEVTIPFIPTNVYYDKDTLSATVRFKVTQNSTADGTIDPAHIQFKFLGKDLYGLSMDPAADQYSAFSGIA</sequence>
<dbReference type="PROSITE" id="PS50293">
    <property type="entry name" value="TPR_REGION"/>
    <property type="match status" value="2"/>
</dbReference>
<feature type="repeat" description="TPR" evidence="3">
    <location>
        <begin position="98"/>
        <end position="131"/>
    </location>
</feature>
<dbReference type="EMBL" id="OJIN01000223">
    <property type="protein sequence ID" value="SPD75907.1"/>
    <property type="molecule type" value="Genomic_DNA"/>
</dbReference>
<evidence type="ECO:0000256" key="1">
    <source>
        <dbReference type="ARBA" id="ARBA00022737"/>
    </source>
</evidence>
<dbReference type="SMART" id="SM00028">
    <property type="entry name" value="TPR"/>
    <property type="match status" value="6"/>
</dbReference>
<dbReference type="InterPro" id="IPR019734">
    <property type="entry name" value="TPR_rpt"/>
</dbReference>
<feature type="repeat" description="TPR" evidence="3">
    <location>
        <begin position="165"/>
        <end position="198"/>
    </location>
</feature>